<feature type="region of interest" description="Disordered" evidence="1">
    <location>
        <begin position="71"/>
        <end position="111"/>
    </location>
</feature>
<feature type="compositionally biased region" description="Acidic residues" evidence="1">
    <location>
        <begin position="530"/>
        <end position="539"/>
    </location>
</feature>
<dbReference type="EMBL" id="CAWUON010000174">
    <property type="protein sequence ID" value="CAK7275038.1"/>
    <property type="molecule type" value="Genomic_DNA"/>
</dbReference>
<evidence type="ECO:0000313" key="3">
    <source>
        <dbReference type="Proteomes" id="UP001642502"/>
    </source>
</evidence>
<comment type="caution">
    <text evidence="2">The sequence shown here is derived from an EMBL/GenBank/DDBJ whole genome shotgun (WGS) entry which is preliminary data.</text>
</comment>
<evidence type="ECO:0000256" key="1">
    <source>
        <dbReference type="SAM" id="MobiDB-lite"/>
    </source>
</evidence>
<protein>
    <submittedName>
        <fullName evidence="2">Uncharacterized protein</fullName>
    </submittedName>
</protein>
<feature type="region of interest" description="Disordered" evidence="1">
    <location>
        <begin position="518"/>
        <end position="595"/>
    </location>
</feature>
<organism evidence="2 3">
    <name type="scientific">Sporothrix epigloea</name>
    <dbReference type="NCBI Taxonomy" id="1892477"/>
    <lineage>
        <taxon>Eukaryota</taxon>
        <taxon>Fungi</taxon>
        <taxon>Dikarya</taxon>
        <taxon>Ascomycota</taxon>
        <taxon>Pezizomycotina</taxon>
        <taxon>Sordariomycetes</taxon>
        <taxon>Sordariomycetidae</taxon>
        <taxon>Ophiostomatales</taxon>
        <taxon>Ophiostomataceae</taxon>
        <taxon>Sporothrix</taxon>
    </lineage>
</organism>
<gene>
    <name evidence="2" type="ORF">SEPCBS119000_006477</name>
</gene>
<reference evidence="2 3" key="1">
    <citation type="submission" date="2024-01" db="EMBL/GenBank/DDBJ databases">
        <authorList>
            <person name="Allen C."/>
            <person name="Tagirdzhanova G."/>
        </authorList>
    </citation>
    <scope>NUCLEOTIDE SEQUENCE [LARGE SCALE GENOMIC DNA]</scope>
    <source>
        <strain evidence="2 3">CBS 119000</strain>
    </source>
</reference>
<name>A0ABP0E558_9PEZI</name>
<proteinExistence type="predicted"/>
<evidence type="ECO:0000313" key="2">
    <source>
        <dbReference type="EMBL" id="CAK7275038.1"/>
    </source>
</evidence>
<accession>A0ABP0E558</accession>
<dbReference type="Pfam" id="PF08728">
    <property type="entry name" value="CRT10"/>
    <property type="match status" value="1"/>
</dbReference>
<keyword evidence="3" id="KW-1185">Reference proteome</keyword>
<dbReference type="InterPro" id="IPR014839">
    <property type="entry name" value="Crt10"/>
</dbReference>
<feature type="compositionally biased region" description="Polar residues" evidence="1">
    <location>
        <begin position="87"/>
        <end position="101"/>
    </location>
</feature>
<sequence length="835" mass="92635">MATWCKKQFGSDARQRIYTHLQSRFSDDEDFSTDSDDSVDQSSSSNDHGSENLSGSDVDLWETDSEQAMNLENNSNENDNTDEGSAQIESSVPSPELVNTPSPVPPDSVQVTTSEYNTIPANLETILQDTAASDSNGNAAQNMSAPTSETGAERPIAIPRAARARLNLTALSQRHNLYFAAYQCEIHVFRPQPAPEILKGPLLILNPSASAAAHQIGGYIDIAIPHQVNHLIAGDLGGAEILLLAYDDGDIIAYYTRHIVDYLECSRKKGRSSHPSPRVPKPFFCETLGATAWGLAIHSQSRLIAASSNHGEVNVFALALQQSTNHLDSDLEDDEQYVVVYDKDVPPKRCAFSEAHFRSRVRHYRVLLSPGPSSSNIPCINFINNSDGFAEKVAAIDIHGSVYILDIWKIGGHPIRIRPYEDEGPMSNFGLGWGVMIIPTEMFLPTAEMPAIADMRMLDRSHIPNIDGMLYFPHINESALMRQRQFISADDMTEVGLDLQNDPTFVDGRFAAYDSDEIDSSESGFLESTSDADEEDFGDESVVGDAEVVEDQKSSSTDGTSNAYYPTNTSSHWVNDSGQVSKSISPSNDSEEETQPFFHLETTICPGARRLWRTLPMSMLLPVLGDATVRKNDIGVADLASYFSTPLIDKFKQWSKHFKILRTFTNSVEILEFNRHSSPFYIKRLMNPPSRTSSSVWDMTPSFHRCSLLHMIPEINLIIVGNMFGRVVLIRPLRNSRPRSTPGSHVWALRVEWSLPFARDEQEGIRPSCCLLGMAVSPIPVAGSGRFGLASNKNSGRSERPRRFRLILHYMDHTVLQYYIEGSATGCDRVDVTEM</sequence>
<dbReference type="Proteomes" id="UP001642502">
    <property type="component" value="Unassembled WGS sequence"/>
</dbReference>
<feature type="region of interest" description="Disordered" evidence="1">
    <location>
        <begin position="22"/>
        <end position="57"/>
    </location>
</feature>
<feature type="compositionally biased region" description="Polar residues" evidence="1">
    <location>
        <begin position="554"/>
        <end position="588"/>
    </location>
</feature>
<feature type="compositionally biased region" description="Acidic residues" evidence="1">
    <location>
        <begin position="27"/>
        <end position="39"/>
    </location>
</feature>